<accession>A0ABN6FNR1</accession>
<dbReference type="InterPro" id="IPR049064">
    <property type="entry name" value="NAD_Glu_DH_ACT3"/>
</dbReference>
<dbReference type="InterPro" id="IPR049058">
    <property type="entry name" value="NAD_Glu_DH_HM2"/>
</dbReference>
<dbReference type="InterPro" id="IPR007780">
    <property type="entry name" value="NAD_Glu_DH_bac"/>
</dbReference>
<evidence type="ECO:0000259" key="2">
    <source>
        <dbReference type="Pfam" id="PF05088"/>
    </source>
</evidence>
<evidence type="ECO:0000259" key="4">
    <source>
        <dbReference type="Pfam" id="PF21075"/>
    </source>
</evidence>
<evidence type="ECO:0000259" key="6">
    <source>
        <dbReference type="Pfam" id="PF21077"/>
    </source>
</evidence>
<feature type="domain" description="NAD-glutamate dehydrogenase ACT2" evidence="5">
    <location>
        <begin position="398"/>
        <end position="488"/>
    </location>
</feature>
<evidence type="ECO:0000256" key="1">
    <source>
        <dbReference type="SAM" id="MobiDB-lite"/>
    </source>
</evidence>
<dbReference type="EMBL" id="AP024525">
    <property type="protein sequence ID" value="BCT77950.1"/>
    <property type="molecule type" value="Genomic_DNA"/>
</dbReference>
<dbReference type="Gene3D" id="3.40.50.720">
    <property type="entry name" value="NAD(P)-binding Rossmann-like Domain"/>
    <property type="match status" value="1"/>
</dbReference>
<evidence type="ECO:0000259" key="5">
    <source>
        <dbReference type="Pfam" id="PF21076"/>
    </source>
</evidence>
<gene>
    <name evidence="7" type="ORF">SCMU_37920</name>
</gene>
<organism evidence="7 8">
    <name type="scientific">Sinomonas cyclohexanicum</name>
    <name type="common">Corynebacterium cyclohexanicum</name>
    <dbReference type="NCBI Taxonomy" id="322009"/>
    <lineage>
        <taxon>Bacteria</taxon>
        <taxon>Bacillati</taxon>
        <taxon>Actinomycetota</taxon>
        <taxon>Actinomycetes</taxon>
        <taxon>Micrococcales</taxon>
        <taxon>Micrococcaceae</taxon>
        <taxon>Sinomonas</taxon>
    </lineage>
</organism>
<dbReference type="Pfam" id="PF05088">
    <property type="entry name" value="Bac_GDH_CD"/>
    <property type="match status" value="1"/>
</dbReference>
<dbReference type="InterPro" id="IPR049056">
    <property type="entry name" value="NAD_Glu_DH_HM3"/>
</dbReference>
<dbReference type="InterPro" id="IPR049062">
    <property type="entry name" value="NAD_Glu_DH_ACT2"/>
</dbReference>
<dbReference type="SUPFAM" id="SSF51735">
    <property type="entry name" value="NAD(P)-binding Rossmann-fold domains"/>
    <property type="match status" value="1"/>
</dbReference>
<dbReference type="InterPro" id="IPR049059">
    <property type="entry name" value="NAD_Glu_DH_HM1"/>
</dbReference>
<evidence type="ECO:0000313" key="8">
    <source>
        <dbReference type="Proteomes" id="UP001319861"/>
    </source>
</evidence>
<sequence>MSKDPLPSDQTETGPATDQTDEGFLADYYGHVTADDLLAYSSDTLARWADYHRAAARVRAPGHAVVEVRREADSTLAVIVAEDVPYLLQSVTASLARQDAALRLLVHPAFRVLRDPATHELLDLRHGAAREGLASAYPALQPAAAVSERPARRGPHPEGGHVAELWIAAEIGTTPSSLTPDGLQRTLARVVDDVLTVAADTGGIQRDVTRAAEQVAAMRDAAQEDLARSAGDALEMLRWLAAGNFVFLGSQSPGQHGSSGRGLLRRANGAPSLPPDWPGGPVLSVRTSDFRSTVLRSSYLDEVGVRVLAASGDVAADHRFVGFFVQAPSDASILGVPGLREKVAGVVAQAGPPSSTAAGEALRALGALPHDELFQRDADELARFARDVHVLEVRHRTRLFLRHVPEDRFMSALLFLPRGRYSTGVRLRVEQVLRRDLDANDIEFDVRLAEGSMARVFFRILLPRRGLPAAFDAAALERRVVEATRTWEEGVEEALRDVYPADDAARLARQWAAAFPAGYRADYDTDDALRDIARFESLGLDASGEGGRAADELFLKVYVGSELAPWRGEIARIRVYLTSPYTLTDLLPFFHNLGLEVLDQRPYTLVRGPAAVTPESHARELYLYDLGLRYPGGVDPVATSALLVDSLRAGLRGDTESDRFDSLALREAIDWRRVVILRAYAKYLKQLGTTTSYGFMADTLLTNPEATRWLLGLFAARFDPDIDDHDRLARIEEARQRLAAAIDSVPSLDADRLLRTYSALIEATLRTNFYQFRPHVSLKLNPGALAFAPSPRPAYEIWVYSPRVEGVHLRFGPVARGGLRWSDRREDFRTEVLGLARAQTVKNAVIVPTGAKGAFYPKRLPDPAAGRAEWLAEGVEGYRTFIRGLLDVTDNLAPDGRTVIPPPRVVRHDGDDSYLVVAADKGTASFSDVANELAAEYGFWLGDAFASGGSVGYDHKRMGITARGAWESVKSHFAELGVDVQHEDFTVAGIGDMSGDVFGNGMLLSHHIRLVAAFDHRHIFLDPDPDPAASYRERHRLFRLPRSSWSDYDDDLISEGGGVYFRSAKSIELSPQARAALGLPTTAAVLSPPELVRAILRAPVDLLYNGGIGTYVKASSETHLGVGDKGNDAVRVDAPELRARVVAEGGNLGLTQLARVEAAQAGVLLNTDAIDNSAGVDCSDHEVNIKVFTDRMIAAGRLDPAERAPFLHSLSDEVSRLVLRTNSKQNVLLLDDRQFAARSQSFERAMEWLESAGGLDRGLEGLPGASALDARLRAGRGLTSPELSVLAAHAKIALAAELTVSDLADDPWLDCVLAGYFPAQLSDRFAAEMGSHPLRREIVGTVMANEMINLGGITFAFRVREETAVTTAAIARAFLVVRDGFGLGEIADSVAALPPSFPRENASETAVHFRRLLDRGVRWYVTHDHRDQPVGQAYGRIAPTLELLRDHVSDYLRGSDLERAWARLEHFRGLGLPDRLALRASDCLESFGLLDISLIAETVPEPIPTIADVYYAVLKWIDAARILLLITDLPRHERWEALARAALRDDVYTAVADMTTRVMQATPANPLPHHPGSSAEARIAAWEAGHGEQLRRIRETIGEVTRQGEPDIEAISVALKLLRTLLRN</sequence>
<protein>
    <submittedName>
        <fullName evidence="7">NAD-glutamate dehydrogenase</fullName>
    </submittedName>
</protein>
<dbReference type="InterPro" id="IPR046346">
    <property type="entry name" value="Aminoacid_DH-like_N_sf"/>
</dbReference>
<feature type="domain" description="NAD-specific glutamate dehydrogenase C-terminal" evidence="3">
    <location>
        <begin position="1275"/>
        <end position="1619"/>
    </location>
</feature>
<dbReference type="Pfam" id="PF21075">
    <property type="entry name" value="GDH_ACT1"/>
    <property type="match status" value="1"/>
</dbReference>
<dbReference type="Pfam" id="PF21079">
    <property type="entry name" value="GDH_HM2"/>
    <property type="match status" value="1"/>
</dbReference>
<proteinExistence type="predicted"/>
<dbReference type="Pfam" id="PF21073">
    <property type="entry name" value="GDH_HM1"/>
    <property type="match status" value="1"/>
</dbReference>
<dbReference type="SUPFAM" id="SSF53223">
    <property type="entry name" value="Aminoacid dehydrogenase-like, N-terminal domain"/>
    <property type="match status" value="1"/>
</dbReference>
<feature type="domain" description="NAD-glutamate dehydrogenase catalytic" evidence="2">
    <location>
        <begin position="738"/>
        <end position="1229"/>
    </location>
</feature>
<dbReference type="InterPro" id="IPR028971">
    <property type="entry name" value="NAD-GDH_cat"/>
</dbReference>
<dbReference type="InterPro" id="IPR048381">
    <property type="entry name" value="GDH_C"/>
</dbReference>
<reference evidence="7 8" key="1">
    <citation type="journal article" date="2021" name="J. Biosci. Bioeng.">
        <title>Identification and characterization of a chc gene cluster responsible for the aromatization pathway of cyclohexanecarboxylate degradation in Sinomonas cyclohexanicum ATCC 51369.</title>
        <authorList>
            <person name="Yamamoto T."/>
            <person name="Hasegawa Y."/>
            <person name="Lau P.C.K."/>
            <person name="Iwaki H."/>
        </authorList>
    </citation>
    <scope>NUCLEOTIDE SEQUENCE [LARGE SCALE GENOMIC DNA]</scope>
    <source>
        <strain evidence="7 8">ATCC 51369</strain>
    </source>
</reference>
<keyword evidence="8" id="KW-1185">Reference proteome</keyword>
<feature type="domain" description="NAD-glutamate dehydrogenase N-terminal ACT1" evidence="4">
    <location>
        <begin position="24"/>
        <end position="125"/>
    </location>
</feature>
<name>A0ABN6FNR1_SINCY</name>
<dbReference type="InterPro" id="IPR036291">
    <property type="entry name" value="NAD(P)-bd_dom_sf"/>
</dbReference>
<dbReference type="InterPro" id="IPR024727">
    <property type="entry name" value="NAD_Glu_DH_N_ACT1"/>
</dbReference>
<evidence type="ECO:0000259" key="3">
    <source>
        <dbReference type="Pfam" id="PF21074"/>
    </source>
</evidence>
<dbReference type="Pfam" id="PF21076">
    <property type="entry name" value="GDH_ACT2"/>
    <property type="match status" value="1"/>
</dbReference>
<dbReference type="Pfam" id="PF21078">
    <property type="entry name" value="GDH_HM3"/>
    <property type="match status" value="1"/>
</dbReference>
<dbReference type="PANTHER" id="PTHR43403">
    <property type="entry name" value="NAD-SPECIFIC GLUTAMATE DEHYDROGENASE"/>
    <property type="match status" value="1"/>
</dbReference>
<dbReference type="PIRSF" id="PIRSF036761">
    <property type="entry name" value="GDH_Mll4104"/>
    <property type="match status" value="1"/>
</dbReference>
<evidence type="ECO:0000313" key="7">
    <source>
        <dbReference type="EMBL" id="BCT77950.1"/>
    </source>
</evidence>
<dbReference type="Pfam" id="PF21077">
    <property type="entry name" value="GDH_ACT3"/>
    <property type="match status" value="1"/>
</dbReference>
<feature type="domain" description="NAD-glutamate dehydrogenase ACT3" evidence="6">
    <location>
        <begin position="571"/>
        <end position="633"/>
    </location>
</feature>
<feature type="region of interest" description="Disordered" evidence="1">
    <location>
        <begin position="1"/>
        <end position="21"/>
    </location>
</feature>
<dbReference type="Proteomes" id="UP001319861">
    <property type="component" value="Chromosome"/>
</dbReference>
<feature type="compositionally biased region" description="Polar residues" evidence="1">
    <location>
        <begin position="8"/>
        <end position="18"/>
    </location>
</feature>
<dbReference type="Pfam" id="PF21074">
    <property type="entry name" value="GDH_C"/>
    <property type="match status" value="1"/>
</dbReference>
<dbReference type="RefSeq" id="WP_229230606.1">
    <property type="nucleotide sequence ID" value="NZ_AP024525.1"/>
</dbReference>
<dbReference type="PANTHER" id="PTHR43403:SF1">
    <property type="entry name" value="NAD-SPECIFIC GLUTAMATE DEHYDROGENASE"/>
    <property type="match status" value="1"/>
</dbReference>